<dbReference type="EMBL" id="ANNI01000004">
    <property type="protein sequence ID" value="ERJ25930.1"/>
    <property type="molecule type" value="Genomic_DNA"/>
</dbReference>
<comment type="caution">
    <text evidence="2">The sequence shown here is derived from an EMBL/GenBank/DDBJ whole genome shotgun (WGS) entry which is preliminary data.</text>
</comment>
<evidence type="ECO:0000313" key="3">
    <source>
        <dbReference type="Proteomes" id="UP000016627"/>
    </source>
</evidence>
<evidence type="ECO:0000313" key="2">
    <source>
        <dbReference type="EMBL" id="ERJ25930.1"/>
    </source>
</evidence>
<dbReference type="AlphaFoldDB" id="U2F7L0"/>
<evidence type="ECO:0000256" key="1">
    <source>
        <dbReference type="SAM" id="Phobius"/>
    </source>
</evidence>
<sequence length="37" mass="4749">MKNFYNFSITKLLKYICYFFTHKIYFIFTFNKFFESI</sequence>
<reference evidence="2 3" key="1">
    <citation type="journal article" date="2013" name="BMC Genomics">
        <title>Comparative genomics of Campylobacter concisus isolates reveals genetic diversity and provides insights into disease association.</title>
        <authorList>
            <person name="Deshpande N.P."/>
            <person name="Kaakoush N.O."/>
            <person name="Wilkins M.R."/>
            <person name="Mitchell H.M."/>
        </authorList>
    </citation>
    <scope>NUCLEOTIDE SEQUENCE [LARGE SCALE GENOMIC DNA]</scope>
    <source>
        <strain evidence="2 3">ATCC 51562</strain>
    </source>
</reference>
<dbReference type="Proteomes" id="UP000016627">
    <property type="component" value="Unassembled WGS sequence"/>
</dbReference>
<keyword evidence="1" id="KW-1133">Transmembrane helix</keyword>
<gene>
    <name evidence="2" type="ORF">ATCC51562_1665</name>
</gene>
<accession>U2F7L0</accession>
<keyword evidence="1" id="KW-0812">Transmembrane</keyword>
<proteinExistence type="predicted"/>
<organism evidence="2 3">
    <name type="scientific">Campylobacter concisus ATCC 51562</name>
    <dbReference type="NCBI Taxonomy" id="1242969"/>
    <lineage>
        <taxon>Bacteria</taxon>
        <taxon>Pseudomonadati</taxon>
        <taxon>Campylobacterota</taxon>
        <taxon>Epsilonproteobacteria</taxon>
        <taxon>Campylobacterales</taxon>
        <taxon>Campylobacteraceae</taxon>
        <taxon>Campylobacter</taxon>
    </lineage>
</organism>
<feature type="transmembrane region" description="Helical" evidence="1">
    <location>
        <begin position="12"/>
        <end position="34"/>
    </location>
</feature>
<keyword evidence="1" id="KW-0472">Membrane</keyword>
<dbReference type="PATRIC" id="fig|1242969.3.peg.944"/>
<protein>
    <submittedName>
        <fullName evidence="2">Uncharacterized protein</fullName>
    </submittedName>
</protein>
<name>U2F7L0_9BACT</name>